<evidence type="ECO:0000259" key="3">
    <source>
        <dbReference type="Pfam" id="PF25917"/>
    </source>
</evidence>
<gene>
    <name evidence="5" type="ORF">ACFPOE_21325</name>
</gene>
<feature type="coiled-coil region" evidence="1">
    <location>
        <begin position="137"/>
        <end position="223"/>
    </location>
</feature>
<accession>A0ABW0NI83</accession>
<dbReference type="InterPro" id="IPR050739">
    <property type="entry name" value="MFP"/>
</dbReference>
<dbReference type="RefSeq" id="WP_376852342.1">
    <property type="nucleotide sequence ID" value="NZ_JBHSMF010000010.1"/>
</dbReference>
<dbReference type="InterPro" id="IPR058982">
    <property type="entry name" value="Beta-barrel_AprE"/>
</dbReference>
<keyword evidence="6" id="KW-1185">Reference proteome</keyword>
<feature type="domain" description="Multidrug resistance protein MdtA-like barrel-sandwich hybrid" evidence="3">
    <location>
        <begin position="75"/>
        <end position="292"/>
    </location>
</feature>
<dbReference type="Gene3D" id="2.40.30.170">
    <property type="match status" value="1"/>
</dbReference>
<dbReference type="PRINTS" id="PR01490">
    <property type="entry name" value="RTXTOXIND"/>
</dbReference>
<dbReference type="PANTHER" id="PTHR30386:SF28">
    <property type="entry name" value="EXPORTED PROTEIN"/>
    <property type="match status" value="1"/>
</dbReference>
<evidence type="ECO:0000256" key="1">
    <source>
        <dbReference type="SAM" id="Coils"/>
    </source>
</evidence>
<organism evidence="5 6">
    <name type="scientific">Caenimonas terrae</name>
    <dbReference type="NCBI Taxonomy" id="696074"/>
    <lineage>
        <taxon>Bacteria</taxon>
        <taxon>Pseudomonadati</taxon>
        <taxon>Pseudomonadota</taxon>
        <taxon>Betaproteobacteria</taxon>
        <taxon>Burkholderiales</taxon>
        <taxon>Comamonadaceae</taxon>
        <taxon>Caenimonas</taxon>
    </lineage>
</organism>
<keyword evidence="2" id="KW-1133">Transmembrane helix</keyword>
<sequence>MSPKPSSLFRQEALDHKRDTWLGEILLARPTSFSILSVAFLGIAFALLAFLVWGEYTKKARSSGYLVPDQGLLKIFAQQSGAVSALRVREGQLVKRGDVLAVISTERTSESGDTQAEISKQLTMRRMSLVGEQVKTRQMYAEQLNSATKRLGNLSQEREQLTRTIQAQEQRVRLGEELVARNVRLATAGFVSDMTLQEKQADLIDQQNRLRDLQRARISIERDYLSLETDLRVLPLKERNDLAATDRAISEIASTGMENEARRESYVVAPQDGMVTALQADTGRQASPNQPLMSLIPAGTHLQADLYVPSRSVGFIRVGNFAQLQYQAFPYQKFGSQPGRVVKISRTAVPAQELPFPASPADVYYVITILPDQGHVLAYGKKEELQAGMQVDADVWLDKRTLLEWILEPLYSISGRL</sequence>
<evidence type="ECO:0000313" key="6">
    <source>
        <dbReference type="Proteomes" id="UP001596037"/>
    </source>
</evidence>
<dbReference type="Pfam" id="PF25917">
    <property type="entry name" value="BSH_RND"/>
    <property type="match status" value="1"/>
</dbReference>
<keyword evidence="2" id="KW-0812">Transmembrane</keyword>
<dbReference type="InterPro" id="IPR058625">
    <property type="entry name" value="MdtA-like_BSH"/>
</dbReference>
<evidence type="ECO:0000256" key="2">
    <source>
        <dbReference type="SAM" id="Phobius"/>
    </source>
</evidence>
<feature type="domain" description="AprE-like beta-barrel" evidence="4">
    <location>
        <begin position="304"/>
        <end position="395"/>
    </location>
</feature>
<dbReference type="PANTHER" id="PTHR30386">
    <property type="entry name" value="MEMBRANE FUSION SUBUNIT OF EMRAB-TOLC MULTIDRUG EFFLUX PUMP"/>
    <property type="match status" value="1"/>
</dbReference>
<feature type="transmembrane region" description="Helical" evidence="2">
    <location>
        <begin position="33"/>
        <end position="53"/>
    </location>
</feature>
<comment type="caution">
    <text evidence="5">The sequence shown here is derived from an EMBL/GenBank/DDBJ whole genome shotgun (WGS) entry which is preliminary data.</text>
</comment>
<keyword evidence="2" id="KW-0472">Membrane</keyword>
<protein>
    <submittedName>
        <fullName evidence="5">HlyD family secretion protein</fullName>
    </submittedName>
</protein>
<proteinExistence type="predicted"/>
<evidence type="ECO:0000313" key="5">
    <source>
        <dbReference type="EMBL" id="MFC5500099.1"/>
    </source>
</evidence>
<dbReference type="Proteomes" id="UP001596037">
    <property type="component" value="Unassembled WGS sequence"/>
</dbReference>
<name>A0ABW0NI83_9BURK</name>
<reference evidence="6" key="1">
    <citation type="journal article" date="2019" name="Int. J. Syst. Evol. Microbiol.">
        <title>The Global Catalogue of Microorganisms (GCM) 10K type strain sequencing project: providing services to taxonomists for standard genome sequencing and annotation.</title>
        <authorList>
            <consortium name="The Broad Institute Genomics Platform"/>
            <consortium name="The Broad Institute Genome Sequencing Center for Infectious Disease"/>
            <person name="Wu L."/>
            <person name="Ma J."/>
        </authorList>
    </citation>
    <scope>NUCLEOTIDE SEQUENCE [LARGE SCALE GENOMIC DNA]</scope>
    <source>
        <strain evidence="6">CCUG 57401</strain>
    </source>
</reference>
<dbReference type="EMBL" id="JBHSMF010000010">
    <property type="protein sequence ID" value="MFC5500099.1"/>
    <property type="molecule type" value="Genomic_DNA"/>
</dbReference>
<dbReference type="Gene3D" id="2.40.50.100">
    <property type="match status" value="1"/>
</dbReference>
<keyword evidence="1" id="KW-0175">Coiled coil</keyword>
<dbReference type="Pfam" id="PF26002">
    <property type="entry name" value="Beta-barrel_AprE"/>
    <property type="match status" value="1"/>
</dbReference>
<evidence type="ECO:0000259" key="4">
    <source>
        <dbReference type="Pfam" id="PF26002"/>
    </source>
</evidence>